<organism evidence="1 2">
    <name type="scientific">Mycena metata</name>
    <dbReference type="NCBI Taxonomy" id="1033252"/>
    <lineage>
        <taxon>Eukaryota</taxon>
        <taxon>Fungi</taxon>
        <taxon>Dikarya</taxon>
        <taxon>Basidiomycota</taxon>
        <taxon>Agaricomycotina</taxon>
        <taxon>Agaricomycetes</taxon>
        <taxon>Agaricomycetidae</taxon>
        <taxon>Agaricales</taxon>
        <taxon>Marasmiineae</taxon>
        <taxon>Mycenaceae</taxon>
        <taxon>Mycena</taxon>
    </lineage>
</organism>
<comment type="caution">
    <text evidence="1">The sequence shown here is derived from an EMBL/GenBank/DDBJ whole genome shotgun (WGS) entry which is preliminary data.</text>
</comment>
<dbReference type="EMBL" id="JARKIB010000361">
    <property type="protein sequence ID" value="KAJ7712638.1"/>
    <property type="molecule type" value="Genomic_DNA"/>
</dbReference>
<proteinExistence type="predicted"/>
<accession>A0AAD7H5Q0</accession>
<protein>
    <submittedName>
        <fullName evidence="1">Uncharacterized protein</fullName>
    </submittedName>
</protein>
<evidence type="ECO:0000313" key="1">
    <source>
        <dbReference type="EMBL" id="KAJ7712638.1"/>
    </source>
</evidence>
<sequence length="247" mass="28090">MDKFKDWSIVVKDTRKLFSVDDEGYPQAAELLKSQQKKKTCILSNLTRTGFLLARYLEGEFPIENLETRMAKFFKAHAEKEKGTTAKNGGPRDSLKALKLCLSISFLVLLLPIPFERWSFNDSGLIQIFKALGHKPLIIRLFEQALIKELWTLSTSQSGAEQALYNFFTISSLLELWVDHRDFFDLDAFPNSLPNDPTQNYISATEVVNTTGQSAIPAMLGTRDINPGLPWSEGSDLEFDVYEWIQE</sequence>
<gene>
    <name evidence="1" type="ORF">B0H16DRAFT_1743963</name>
</gene>
<reference evidence="1" key="1">
    <citation type="submission" date="2023-03" db="EMBL/GenBank/DDBJ databases">
        <title>Massive genome expansion in bonnet fungi (Mycena s.s.) driven by repeated elements and novel gene families across ecological guilds.</title>
        <authorList>
            <consortium name="Lawrence Berkeley National Laboratory"/>
            <person name="Harder C.B."/>
            <person name="Miyauchi S."/>
            <person name="Viragh M."/>
            <person name="Kuo A."/>
            <person name="Thoen E."/>
            <person name="Andreopoulos B."/>
            <person name="Lu D."/>
            <person name="Skrede I."/>
            <person name="Drula E."/>
            <person name="Henrissat B."/>
            <person name="Morin E."/>
            <person name="Kohler A."/>
            <person name="Barry K."/>
            <person name="LaButti K."/>
            <person name="Morin E."/>
            <person name="Salamov A."/>
            <person name="Lipzen A."/>
            <person name="Mereny Z."/>
            <person name="Hegedus B."/>
            <person name="Baldrian P."/>
            <person name="Stursova M."/>
            <person name="Weitz H."/>
            <person name="Taylor A."/>
            <person name="Grigoriev I.V."/>
            <person name="Nagy L.G."/>
            <person name="Martin F."/>
            <person name="Kauserud H."/>
        </authorList>
    </citation>
    <scope>NUCLEOTIDE SEQUENCE</scope>
    <source>
        <strain evidence="1">CBHHK182m</strain>
    </source>
</reference>
<dbReference type="AlphaFoldDB" id="A0AAD7H5Q0"/>
<evidence type="ECO:0000313" key="2">
    <source>
        <dbReference type="Proteomes" id="UP001215598"/>
    </source>
</evidence>
<keyword evidence="2" id="KW-1185">Reference proteome</keyword>
<name>A0AAD7H5Q0_9AGAR</name>
<dbReference type="Proteomes" id="UP001215598">
    <property type="component" value="Unassembled WGS sequence"/>
</dbReference>